<feature type="transmembrane region" description="Helical" evidence="6">
    <location>
        <begin position="171"/>
        <end position="192"/>
    </location>
</feature>
<gene>
    <name evidence="8" type="ORF">EZS27_026544</name>
</gene>
<sequence length="608" mass="68728">MKSLIRYFLKTYLLFVPVFLLQKPLFMWFYHDLFAGIGVTDYWDVMWHGLPLDLSIAGYLSLIPALLCIASLWIPFRLTILLRKIYFYMIAFLLAIIFIADLALYQYWGFRLDSTPLFYFFSSPKDALASVSTGMLIIGLGVILIYATILCAVFKYVLIRKNIPIAVKARYKTAGVTLLAVGLLFIPIRGGFTVSVMNLSKVYYSGNIKLNHAAINPCFSLIESLSRESNFDKQYRFMAPQEANEIFNLLTDKPVTDSIPVLFTGRRSNVIFVILESFMSKVMESLGGMQGVAVNMDKLGNEGILFTNFYANSFRTDRGLVSIMSGYPAQPTTSIMKYPQKTQSLSSISRSLKSAGYDLQYYYGGDVNFTNMRSFLLSAGFNKIISDKDFPFQERLSKWGAHDHVVFSRFISDLKGEQREPFMKIIQTSSSHEPFDVPYYKLEDPFLNSVAYTDSCLGDFITRYKQTDLWNNTVIVLVPDHASGYLYPGENLSPKRYRIPLILTGGAIKTPMKIDTYGSQIDIAATLLSQLGIPHDEFTFSKNILNPASPHYAFFTYPNIFGMITPENQLVFDCDAAQVYSDTGSHPGENLTKGKAILQKLYDDLAAR</sequence>
<evidence type="ECO:0000256" key="1">
    <source>
        <dbReference type="ARBA" id="ARBA00004651"/>
    </source>
</evidence>
<dbReference type="InterPro" id="IPR050448">
    <property type="entry name" value="OpgB/LTA_synthase_biosynth"/>
</dbReference>
<evidence type="ECO:0000256" key="6">
    <source>
        <dbReference type="SAM" id="Phobius"/>
    </source>
</evidence>
<organism evidence="8">
    <name type="scientific">termite gut metagenome</name>
    <dbReference type="NCBI Taxonomy" id="433724"/>
    <lineage>
        <taxon>unclassified sequences</taxon>
        <taxon>metagenomes</taxon>
        <taxon>organismal metagenomes</taxon>
    </lineage>
</organism>
<dbReference type="PANTHER" id="PTHR47371:SF3">
    <property type="entry name" value="PHOSPHOGLYCEROL TRANSFERASE I"/>
    <property type="match status" value="1"/>
</dbReference>
<keyword evidence="4 6" id="KW-1133">Transmembrane helix</keyword>
<feature type="transmembrane region" description="Helical" evidence="6">
    <location>
        <begin position="86"/>
        <end position="108"/>
    </location>
</feature>
<dbReference type="InterPro" id="IPR017850">
    <property type="entry name" value="Alkaline_phosphatase_core_sf"/>
</dbReference>
<dbReference type="PANTHER" id="PTHR47371">
    <property type="entry name" value="LIPOTEICHOIC ACID SYNTHASE"/>
    <property type="match status" value="1"/>
</dbReference>
<dbReference type="Gene3D" id="3.40.720.10">
    <property type="entry name" value="Alkaline Phosphatase, subunit A"/>
    <property type="match status" value="1"/>
</dbReference>
<dbReference type="CDD" id="cd16015">
    <property type="entry name" value="LTA_synthase"/>
    <property type="match status" value="1"/>
</dbReference>
<dbReference type="SUPFAM" id="SSF53649">
    <property type="entry name" value="Alkaline phosphatase-like"/>
    <property type="match status" value="1"/>
</dbReference>
<feature type="transmembrane region" description="Helical" evidence="6">
    <location>
        <begin position="12"/>
        <end position="30"/>
    </location>
</feature>
<dbReference type="InterPro" id="IPR012160">
    <property type="entry name" value="LtaS-like"/>
</dbReference>
<feature type="transmembrane region" description="Helical" evidence="6">
    <location>
        <begin position="128"/>
        <end position="159"/>
    </location>
</feature>
<proteinExistence type="predicted"/>
<evidence type="ECO:0000256" key="4">
    <source>
        <dbReference type="ARBA" id="ARBA00022989"/>
    </source>
</evidence>
<reference evidence="8" key="1">
    <citation type="submission" date="2019-03" db="EMBL/GenBank/DDBJ databases">
        <title>Single cell metagenomics reveals metabolic interactions within the superorganism composed of flagellate Streblomastix strix and complex community of Bacteroidetes bacteria on its surface.</title>
        <authorList>
            <person name="Treitli S.C."/>
            <person name="Kolisko M."/>
            <person name="Husnik F."/>
            <person name="Keeling P."/>
            <person name="Hampl V."/>
        </authorList>
    </citation>
    <scope>NUCLEOTIDE SEQUENCE</scope>
    <source>
        <strain evidence="8">STM</strain>
    </source>
</reference>
<dbReference type="EMBL" id="SNRY01002654">
    <property type="protein sequence ID" value="KAA6324090.1"/>
    <property type="molecule type" value="Genomic_DNA"/>
</dbReference>
<keyword evidence="5 6" id="KW-0472">Membrane</keyword>
<evidence type="ECO:0000256" key="5">
    <source>
        <dbReference type="ARBA" id="ARBA00023136"/>
    </source>
</evidence>
<evidence type="ECO:0000256" key="2">
    <source>
        <dbReference type="ARBA" id="ARBA00022475"/>
    </source>
</evidence>
<evidence type="ECO:0000256" key="3">
    <source>
        <dbReference type="ARBA" id="ARBA00022692"/>
    </source>
</evidence>
<name>A0A5J4QT92_9ZZZZ</name>
<comment type="caution">
    <text evidence="8">The sequence shown here is derived from an EMBL/GenBank/DDBJ whole genome shotgun (WGS) entry which is preliminary data.</text>
</comment>
<dbReference type="InterPro" id="IPR000917">
    <property type="entry name" value="Sulfatase_N"/>
</dbReference>
<dbReference type="AlphaFoldDB" id="A0A5J4QT92"/>
<evidence type="ECO:0000313" key="8">
    <source>
        <dbReference type="EMBL" id="KAA6324090.1"/>
    </source>
</evidence>
<dbReference type="Pfam" id="PF00884">
    <property type="entry name" value="Sulfatase"/>
    <property type="match status" value="1"/>
</dbReference>
<dbReference type="PIRSF" id="PIRSF005091">
    <property type="entry name" value="Mmb_sulf_HI1246"/>
    <property type="match status" value="1"/>
</dbReference>
<feature type="domain" description="Sulfatase N-terminal" evidence="7">
    <location>
        <begin position="268"/>
        <end position="533"/>
    </location>
</feature>
<feature type="transmembrane region" description="Helical" evidence="6">
    <location>
        <begin position="50"/>
        <end position="74"/>
    </location>
</feature>
<comment type="subcellular location">
    <subcellularLocation>
        <location evidence="1">Cell membrane</location>
        <topology evidence="1">Multi-pass membrane protein</topology>
    </subcellularLocation>
</comment>
<evidence type="ECO:0000259" key="7">
    <source>
        <dbReference type="Pfam" id="PF00884"/>
    </source>
</evidence>
<dbReference type="GO" id="GO:0005886">
    <property type="term" value="C:plasma membrane"/>
    <property type="evidence" value="ECO:0007669"/>
    <property type="project" value="UniProtKB-SubCell"/>
</dbReference>
<accession>A0A5J4QT92</accession>
<protein>
    <submittedName>
        <fullName evidence="8">Lipoteichoic acid synthase 1</fullName>
    </submittedName>
</protein>
<dbReference type="Gene3D" id="3.30.1120.80">
    <property type="match status" value="1"/>
</dbReference>
<keyword evidence="3 6" id="KW-0812">Transmembrane</keyword>
<keyword evidence="2" id="KW-1003">Cell membrane</keyword>